<proteinExistence type="predicted"/>
<gene>
    <name evidence="1" type="ORF">I6G29_01125</name>
    <name evidence="2" type="ORF">NCTC11997_00265</name>
</gene>
<dbReference type="EMBL" id="UGSB01000001">
    <property type="protein sequence ID" value="SUA50565.1"/>
    <property type="molecule type" value="Genomic_DNA"/>
</dbReference>
<organism evidence="2 3">
    <name type="scientific">Oligella ureolytica</name>
    <dbReference type="NCBI Taxonomy" id="90244"/>
    <lineage>
        <taxon>Bacteria</taxon>
        <taxon>Pseudomonadati</taxon>
        <taxon>Pseudomonadota</taxon>
        <taxon>Betaproteobacteria</taxon>
        <taxon>Burkholderiales</taxon>
        <taxon>Alcaligenaceae</taxon>
        <taxon>Oligella</taxon>
    </lineage>
</organism>
<dbReference type="STRING" id="1122619.GCA_000373745_00560"/>
<dbReference type="Proteomes" id="UP000594903">
    <property type="component" value="Chromosome"/>
</dbReference>
<dbReference type="EMBL" id="CP065725">
    <property type="protein sequence ID" value="QPT40266.1"/>
    <property type="molecule type" value="Genomic_DNA"/>
</dbReference>
<accession>A0A378XBV8</accession>
<name>A0A378XBV8_9BURK</name>
<dbReference type="RefSeq" id="WP_018573735.1">
    <property type="nucleotide sequence ID" value="NZ_CP065725.1"/>
</dbReference>
<evidence type="ECO:0000313" key="1">
    <source>
        <dbReference type="EMBL" id="QPT40266.1"/>
    </source>
</evidence>
<dbReference type="AlphaFoldDB" id="A0A378XBV8"/>
<dbReference type="OrthoDB" id="8683209at2"/>
<dbReference type="Proteomes" id="UP000254603">
    <property type="component" value="Unassembled WGS sequence"/>
</dbReference>
<keyword evidence="4" id="KW-1185">Reference proteome</keyword>
<reference evidence="2 3" key="1">
    <citation type="submission" date="2018-06" db="EMBL/GenBank/DDBJ databases">
        <authorList>
            <consortium name="Pathogen Informatics"/>
            <person name="Doyle S."/>
        </authorList>
    </citation>
    <scope>NUCLEOTIDE SEQUENCE [LARGE SCALE GENOMIC DNA]</scope>
    <source>
        <strain evidence="2 3">NCTC11997</strain>
    </source>
</reference>
<sequence>MYKYLPPPYYVVLDTCVLISNTVRKLLIRMAQHQCIAPVWGDYIGEEWRRNIPKIWDVSDEFAEREWEFMQRQFPDANMGLVHEFEKNLRHSDKKDFHVIACALSMQQKAPDHNISIITWNLKDFARREIRELSLYLYSPDQLLSLLWATHKKLMIDLFDFFAIDAMEVGRPALTVPEFLKRERLFALKKLYDAELEEQALLS</sequence>
<evidence type="ECO:0000313" key="4">
    <source>
        <dbReference type="Proteomes" id="UP000594903"/>
    </source>
</evidence>
<evidence type="ECO:0000313" key="3">
    <source>
        <dbReference type="Proteomes" id="UP000254603"/>
    </source>
</evidence>
<protein>
    <submittedName>
        <fullName evidence="1">PIN domain-containing protein</fullName>
    </submittedName>
</protein>
<reference evidence="1 4" key="2">
    <citation type="submission" date="2020-12" db="EMBL/GenBank/DDBJ databases">
        <title>FDA dAtabase for Regulatory Grade micrObial Sequences (FDA-ARGOS): Supporting development and validation of Infectious Disease Dx tests.</title>
        <authorList>
            <person name="Sproer C."/>
            <person name="Gronow S."/>
            <person name="Severitt S."/>
            <person name="Schroder I."/>
            <person name="Tallon L."/>
            <person name="Sadzewicz L."/>
            <person name="Zhao X."/>
            <person name="Boylan J."/>
            <person name="Ott S."/>
            <person name="Bowen H."/>
            <person name="Vavikolanu K."/>
            <person name="Mehta A."/>
            <person name="Aluvathingal J."/>
            <person name="Nadendla S."/>
            <person name="Lowell S."/>
            <person name="Myers T."/>
            <person name="Yan Y."/>
            <person name="Sichtig H."/>
        </authorList>
    </citation>
    <scope>NUCLEOTIDE SEQUENCE [LARGE SCALE GENOMIC DNA]</scope>
    <source>
        <strain evidence="1 4">FDAARGOS_872</strain>
    </source>
</reference>
<evidence type="ECO:0000313" key="2">
    <source>
        <dbReference type="EMBL" id="SUA50565.1"/>
    </source>
</evidence>